<dbReference type="InterPro" id="IPR029058">
    <property type="entry name" value="AB_hydrolase_fold"/>
</dbReference>
<feature type="domain" description="AB hydrolase-1" evidence="2">
    <location>
        <begin position="42"/>
        <end position="283"/>
    </location>
</feature>
<sequence>MLKAYNWFIRRRLGLVVSYSYSGSYRFCYSSRGTPGEATPSLLMLHGFSGNKDMWLSFLKFFPKNLHIVCVDMPGHGGTSRTSVEDYSSQGQVARIHQFVQSIGLDKRPFHLLGISMGGQVAGVYAACYPAHLSSVTLMCPSGLDSPKDSEFITHLKEREANQKEDGIALIPTTIQEVKNLLRICIHAPVNLHRQVLKGFLDNRIPDNSFFKEVLTEICGETSRYSLQENMHRITAPLQVIWGKEDRLLDVSGAGVLQAAQPGCRVELLDDCGHTLMLERPRKSAKLVMDFLHEANGEDSKKRS</sequence>
<organism evidence="3 4">
    <name type="scientific">Pleuronectes platessa</name>
    <name type="common">European plaice</name>
    <dbReference type="NCBI Taxonomy" id="8262"/>
    <lineage>
        <taxon>Eukaryota</taxon>
        <taxon>Metazoa</taxon>
        <taxon>Chordata</taxon>
        <taxon>Craniata</taxon>
        <taxon>Vertebrata</taxon>
        <taxon>Euteleostomi</taxon>
        <taxon>Actinopterygii</taxon>
        <taxon>Neopterygii</taxon>
        <taxon>Teleostei</taxon>
        <taxon>Neoteleostei</taxon>
        <taxon>Acanthomorphata</taxon>
        <taxon>Carangaria</taxon>
        <taxon>Pleuronectiformes</taxon>
        <taxon>Pleuronectoidei</taxon>
        <taxon>Pleuronectidae</taxon>
        <taxon>Pleuronectes</taxon>
    </lineage>
</organism>
<keyword evidence="4" id="KW-1185">Reference proteome</keyword>
<dbReference type="EMBL" id="CADEAL010000558">
    <property type="protein sequence ID" value="CAB1422066.1"/>
    <property type="molecule type" value="Genomic_DNA"/>
</dbReference>
<name>A0A9N7U119_PLEPL</name>
<dbReference type="PANTHER" id="PTHR43798:SF32">
    <property type="entry name" value="ABHYDROLASE DOMAIN-CONTAINING 6, ACYLGLYCEROL LIPASE A"/>
    <property type="match status" value="1"/>
</dbReference>
<dbReference type="AlphaFoldDB" id="A0A9N7U119"/>
<dbReference type="PRINTS" id="PR00111">
    <property type="entry name" value="ABHYDROLASE"/>
</dbReference>
<dbReference type="Pfam" id="PF12697">
    <property type="entry name" value="Abhydrolase_6"/>
    <property type="match status" value="1"/>
</dbReference>
<dbReference type="GO" id="GO:0046464">
    <property type="term" value="P:acylglycerol catabolic process"/>
    <property type="evidence" value="ECO:0007669"/>
    <property type="project" value="TreeGrafter"/>
</dbReference>
<reference evidence="3" key="1">
    <citation type="submission" date="2020-03" db="EMBL/GenBank/DDBJ databases">
        <authorList>
            <person name="Weist P."/>
        </authorList>
    </citation>
    <scope>NUCLEOTIDE SEQUENCE</scope>
</reference>
<comment type="caution">
    <text evidence="3">The sequence shown here is derived from an EMBL/GenBank/DDBJ whole genome shotgun (WGS) entry which is preliminary data.</text>
</comment>
<dbReference type="PANTHER" id="PTHR43798">
    <property type="entry name" value="MONOACYLGLYCEROL LIPASE"/>
    <property type="match status" value="1"/>
</dbReference>
<dbReference type="InterPro" id="IPR000073">
    <property type="entry name" value="AB_hydrolase_1"/>
</dbReference>
<dbReference type="SUPFAM" id="SSF53474">
    <property type="entry name" value="alpha/beta-Hydrolases"/>
    <property type="match status" value="1"/>
</dbReference>
<protein>
    <recommendedName>
        <fullName evidence="2">AB hydrolase-1 domain-containing protein</fullName>
    </recommendedName>
</protein>
<evidence type="ECO:0000313" key="3">
    <source>
        <dbReference type="EMBL" id="CAB1422066.1"/>
    </source>
</evidence>
<accession>A0A9N7U119</accession>
<gene>
    <name evidence="3" type="ORF">PLEPLA_LOCUS9955</name>
</gene>
<dbReference type="InterPro" id="IPR050266">
    <property type="entry name" value="AB_hydrolase_sf"/>
</dbReference>
<evidence type="ECO:0000313" key="4">
    <source>
        <dbReference type="Proteomes" id="UP001153269"/>
    </source>
</evidence>
<dbReference type="GO" id="GO:0032281">
    <property type="term" value="C:AMPA glutamate receptor complex"/>
    <property type="evidence" value="ECO:0007669"/>
    <property type="project" value="TreeGrafter"/>
</dbReference>
<dbReference type="Proteomes" id="UP001153269">
    <property type="component" value="Unassembled WGS sequence"/>
</dbReference>
<evidence type="ECO:0000256" key="1">
    <source>
        <dbReference type="ARBA" id="ARBA00008645"/>
    </source>
</evidence>
<proteinExistence type="inferred from homology"/>
<dbReference type="Gene3D" id="3.40.50.1820">
    <property type="entry name" value="alpha/beta hydrolase"/>
    <property type="match status" value="1"/>
</dbReference>
<comment type="similarity">
    <text evidence="1">Belongs to the AB hydrolase superfamily.</text>
</comment>
<evidence type="ECO:0000259" key="2">
    <source>
        <dbReference type="Pfam" id="PF12697"/>
    </source>
</evidence>
<dbReference type="GO" id="GO:0047372">
    <property type="term" value="F:monoacylglycerol lipase activity"/>
    <property type="evidence" value="ECO:0007669"/>
    <property type="project" value="TreeGrafter"/>
</dbReference>